<dbReference type="EMBL" id="JACNYK010000002">
    <property type="protein sequence ID" value="MBD1426080.1"/>
    <property type="molecule type" value="Genomic_DNA"/>
</dbReference>
<dbReference type="RefSeq" id="WP_190309182.1">
    <property type="nucleotide sequence ID" value="NZ_JACNYK010000002.1"/>
</dbReference>
<keyword evidence="4" id="KW-1185">Reference proteome</keyword>
<organism evidence="3 4">
    <name type="scientific">Sphingobacterium arenae</name>
    <dbReference type="NCBI Taxonomy" id="1280598"/>
    <lineage>
        <taxon>Bacteria</taxon>
        <taxon>Pseudomonadati</taxon>
        <taxon>Bacteroidota</taxon>
        <taxon>Sphingobacteriia</taxon>
        <taxon>Sphingobacteriales</taxon>
        <taxon>Sphingobacteriaceae</taxon>
        <taxon>Sphingobacterium</taxon>
    </lineage>
</organism>
<accession>A0ABR7Y438</accession>
<evidence type="ECO:0000313" key="3">
    <source>
        <dbReference type="EMBL" id="MBD1426080.1"/>
    </source>
</evidence>
<dbReference type="SUPFAM" id="SSF56317">
    <property type="entry name" value="Carbon-nitrogen hydrolase"/>
    <property type="match status" value="1"/>
</dbReference>
<dbReference type="InterPro" id="IPR000477">
    <property type="entry name" value="RT_dom"/>
</dbReference>
<dbReference type="Gene3D" id="3.60.110.10">
    <property type="entry name" value="Carbon-nitrogen hydrolase"/>
    <property type="match status" value="1"/>
</dbReference>
<evidence type="ECO:0000256" key="1">
    <source>
        <dbReference type="SAM" id="MobiDB-lite"/>
    </source>
</evidence>
<keyword evidence="3" id="KW-0548">Nucleotidyltransferase</keyword>
<protein>
    <submittedName>
        <fullName evidence="3">RNA-directed DNA polymerase</fullName>
    </submittedName>
</protein>
<feature type="compositionally biased region" description="Basic and acidic residues" evidence="1">
    <location>
        <begin position="991"/>
        <end position="1007"/>
    </location>
</feature>
<feature type="region of interest" description="Disordered" evidence="1">
    <location>
        <begin position="989"/>
        <end position="1013"/>
    </location>
</feature>
<sequence>MKEQAQFKEITDEIIKDTYSRLKSFVYYDNFNLALRIRLARFESDGNVTQKLSQLRQELNEYLKGSNLNSRITKMITQIGYFTVPKSFENDSNSHKVNGILISNTGANNHDKYILRKSTILIDCEIELHIIATLWIVLEGVHLVNKIGKDSYGYHIQLKEGTTEIDGKKRLFSKYFDKYQEWRDKGIRAAKKQIEDGNDVLLVSLDIKNFFHSVHVDFRQLKKDLNCSEKSLTSIIEKICFKHTQIVNEITGDKHPLKKPLLPIGLVSSGIIANWLLSDFDKSIKDKMAPVYYGRYVDDIFIVLSNVKPDFNNPKQDNSNTKDITEWIRDRFFYDNKPLNLKKTESDNGNDAPYVFELNENMCNGLTIQTKKLKLFYFSPDWPLAMLNKFEKTLEENSSAFWFLPDEEKMEDSLDDKAYDMHYEDTINKFRSVSDVKASKYGASVFLAKRIKLSTLHLNSTDEKLAKEVFRFFNGVATLSLYNMWEKVFTYLVVTKDLRSIKKLHKDIVKAINKISYTGNGIEQIKTNLNDYLDYCLSLAFSHYPELYDKLSKHDKLLGERRLVIKENIKSLRKSLLTRHHYLPFPPFVLTRYYTEQETNLIGDVDLLEILFKDNENTLELDESLKTENWRIPRWIHLQEICLLKIATAIKNHTNKIDLLLFHHFVRTENNEKIEEIYTKECISLFNELNNTSLYDLATTIEHKRYSETFESKKTSRIATDIVSIKDDTKNEDLKLTIGVSNVKVHLSHITEAINKKSILSRKKRETHIKLLNEATSERLDLLLLPETFVPFEWLFAYADEARRKQRAFIFGLEHFTVNNKCYNLATTILPIKSGKIKECFIVPRLKNHYSPNEIDAIESIGKEVPKTTPNAYHLFKWRGFQFTLYNCYELTNVVHRSIFGSELDMLFAVEYNKDVNYFSNIAESTCRDLHCYYIQANTSDYGDSRIVQPTESVIMNPIRIKGGENNVILKYKLDVKSLRQFQNKRMPYQRNDKSFKSTPPDYDHKKVNGRGT</sequence>
<dbReference type="GO" id="GO:0003964">
    <property type="term" value="F:RNA-directed DNA polymerase activity"/>
    <property type="evidence" value="ECO:0007669"/>
    <property type="project" value="UniProtKB-KW"/>
</dbReference>
<comment type="caution">
    <text evidence="3">The sequence shown here is derived from an EMBL/GenBank/DDBJ whole genome shotgun (WGS) entry which is preliminary data.</text>
</comment>
<dbReference type="Proteomes" id="UP000606494">
    <property type="component" value="Unassembled WGS sequence"/>
</dbReference>
<proteinExistence type="predicted"/>
<dbReference type="CDD" id="cd01646">
    <property type="entry name" value="RT_Bac_retron_I"/>
    <property type="match status" value="1"/>
</dbReference>
<name>A0ABR7Y438_9SPHI</name>
<evidence type="ECO:0000259" key="2">
    <source>
        <dbReference type="Pfam" id="PF00078"/>
    </source>
</evidence>
<dbReference type="Pfam" id="PF00078">
    <property type="entry name" value="RVT_1"/>
    <property type="match status" value="1"/>
</dbReference>
<keyword evidence="3" id="KW-0808">Transferase</keyword>
<feature type="domain" description="Reverse transcriptase" evidence="2">
    <location>
        <begin position="194"/>
        <end position="308"/>
    </location>
</feature>
<gene>
    <name evidence="3" type="ORF">H8B17_10845</name>
</gene>
<dbReference type="InterPro" id="IPR036526">
    <property type="entry name" value="C-N_Hydrolase_sf"/>
</dbReference>
<reference evidence="3 4" key="1">
    <citation type="submission" date="2020-08" db="EMBL/GenBank/DDBJ databases">
        <title>Sphingobacterium sp. DN00404 isolated from aquaculture water.</title>
        <authorList>
            <person name="Zhang M."/>
        </authorList>
    </citation>
    <scope>NUCLEOTIDE SEQUENCE [LARGE SCALE GENOMIC DNA]</scope>
    <source>
        <strain evidence="3 4">KCTC 32294</strain>
    </source>
</reference>
<evidence type="ECO:0000313" key="4">
    <source>
        <dbReference type="Proteomes" id="UP000606494"/>
    </source>
</evidence>
<keyword evidence="3" id="KW-0695">RNA-directed DNA polymerase</keyword>